<dbReference type="PANTHER" id="PTHR35399:SF4">
    <property type="entry name" value="MEMBRANE PROTEIN"/>
    <property type="match status" value="1"/>
</dbReference>
<name>A0A5C6FPE4_9PLAN</name>
<dbReference type="SUPFAM" id="SSF63825">
    <property type="entry name" value="YWTD domain"/>
    <property type="match status" value="1"/>
</dbReference>
<comment type="caution">
    <text evidence="1">The sequence shown here is derived from an EMBL/GenBank/DDBJ whole genome shotgun (WGS) entry which is preliminary data.</text>
</comment>
<dbReference type="AlphaFoldDB" id="A0A5C6FPE4"/>
<dbReference type="PANTHER" id="PTHR35399">
    <property type="entry name" value="SLR8030 PROTEIN"/>
    <property type="match status" value="1"/>
</dbReference>
<organism evidence="1 2">
    <name type="scientific">Crateriforma conspicua</name>
    <dbReference type="NCBI Taxonomy" id="2527996"/>
    <lineage>
        <taxon>Bacteria</taxon>
        <taxon>Pseudomonadati</taxon>
        <taxon>Planctomycetota</taxon>
        <taxon>Planctomycetia</taxon>
        <taxon>Planctomycetales</taxon>
        <taxon>Planctomycetaceae</taxon>
        <taxon>Crateriforma</taxon>
    </lineage>
</organism>
<evidence type="ECO:0000313" key="2">
    <source>
        <dbReference type="Proteomes" id="UP000316476"/>
    </source>
</evidence>
<protein>
    <recommendedName>
        <fullName evidence="3">Phosphatase</fullName>
    </recommendedName>
</protein>
<dbReference type="EMBL" id="SJPZ01000002">
    <property type="protein sequence ID" value="TWU62508.1"/>
    <property type="molecule type" value="Genomic_DNA"/>
</dbReference>
<evidence type="ECO:0000313" key="1">
    <source>
        <dbReference type="EMBL" id="TWU62508.1"/>
    </source>
</evidence>
<gene>
    <name evidence="1" type="ORF">V7x_42430</name>
</gene>
<dbReference type="InterPro" id="IPR008557">
    <property type="entry name" value="PhoX"/>
</dbReference>
<proteinExistence type="predicted"/>
<reference evidence="1 2" key="1">
    <citation type="submission" date="2019-02" db="EMBL/GenBank/DDBJ databases">
        <title>Deep-cultivation of Planctomycetes and their phenomic and genomic characterization uncovers novel biology.</title>
        <authorList>
            <person name="Wiegand S."/>
            <person name="Jogler M."/>
            <person name="Boedeker C."/>
            <person name="Pinto D."/>
            <person name="Vollmers J."/>
            <person name="Rivas-Marin E."/>
            <person name="Kohn T."/>
            <person name="Peeters S.H."/>
            <person name="Heuer A."/>
            <person name="Rast P."/>
            <person name="Oberbeckmann S."/>
            <person name="Bunk B."/>
            <person name="Jeske O."/>
            <person name="Meyerdierks A."/>
            <person name="Storesund J.E."/>
            <person name="Kallscheuer N."/>
            <person name="Luecker S."/>
            <person name="Lage O.M."/>
            <person name="Pohl T."/>
            <person name="Merkel B.J."/>
            <person name="Hornburger P."/>
            <person name="Mueller R.-W."/>
            <person name="Bruemmer F."/>
            <person name="Labrenz M."/>
            <person name="Spormann A.M."/>
            <person name="Op Den Camp H."/>
            <person name="Overmann J."/>
            <person name="Amann R."/>
            <person name="Jetten M.S.M."/>
            <person name="Mascher T."/>
            <person name="Medema M.H."/>
            <person name="Devos D.P."/>
            <person name="Kaster A.-K."/>
            <person name="Ovreas L."/>
            <person name="Rohde M."/>
            <person name="Galperin M.Y."/>
            <person name="Jogler C."/>
        </authorList>
    </citation>
    <scope>NUCLEOTIDE SEQUENCE [LARGE SCALE GENOMIC DNA]</scope>
    <source>
        <strain evidence="1 2">V7</strain>
    </source>
</reference>
<accession>A0A5C6FPE4</accession>
<dbReference type="Pfam" id="PF05787">
    <property type="entry name" value="PhoX"/>
    <property type="match status" value="1"/>
</dbReference>
<dbReference type="Proteomes" id="UP000316476">
    <property type="component" value="Unassembled WGS sequence"/>
</dbReference>
<sequence>MADHLKSSPLIQGTVVKSRREFLSESFSSVTGFGVASALAALGGRIALGDHARAGHALLPTKDETTGLELIRLPEGFRYVSHGWTNDPMSDGTPTPAAHDGMGVVAENNGVVTLVRNHEISDDTDALPITNGTPFDRRAGGGCTTLTFDTRHGRWLDSRVAIAGTSRNCAGGVTPWGTWLTAEETVLGIDSVDPYQNDAARSFKRDHGWVFEVDPTGVRHPVPIKAMGRFVHEAVAIDRETGIVYETEDRGTAGFYRFIPNQNRKLADGGKLQIAQVVGHDDLRGHVEQGRQFDVRWHTIPEPTLANTPGLDQPDELGVFKQGKRLGCTTFARLEGCWSGNGMIYFDATSGGAAKAGQIWQYDPEAEKLTMLFESPGKQILNMPDNLCVNPHGGLALCEDGDYGDDEYPQRIHLLSQDGHLIPLAVNDVQLNGQKGFHGDFRGREWAGATFSPDGQWLFANIQTPGITLAITGPWQSLTGDA</sequence>
<evidence type="ECO:0008006" key="3">
    <source>
        <dbReference type="Google" id="ProtNLM"/>
    </source>
</evidence>